<name>A0A0N4USV3_ENTVE</name>
<evidence type="ECO:0000313" key="1">
    <source>
        <dbReference type="EMBL" id="VDD85025.1"/>
    </source>
</evidence>
<dbReference type="AlphaFoldDB" id="A0A0N4USV3"/>
<evidence type="ECO:0000313" key="2">
    <source>
        <dbReference type="Proteomes" id="UP000274131"/>
    </source>
</evidence>
<protein>
    <submittedName>
        <fullName evidence="1 3">Uncharacterized protein</fullName>
    </submittedName>
</protein>
<reference evidence="1 2" key="2">
    <citation type="submission" date="2018-10" db="EMBL/GenBank/DDBJ databases">
        <authorList>
            <consortium name="Pathogen Informatics"/>
        </authorList>
    </citation>
    <scope>NUCLEOTIDE SEQUENCE [LARGE SCALE GENOMIC DNA]</scope>
</reference>
<dbReference type="EMBL" id="UXUI01000110">
    <property type="protein sequence ID" value="VDD85025.1"/>
    <property type="molecule type" value="Genomic_DNA"/>
</dbReference>
<organism evidence="3">
    <name type="scientific">Enterobius vermicularis</name>
    <name type="common">Human pinworm</name>
    <dbReference type="NCBI Taxonomy" id="51028"/>
    <lineage>
        <taxon>Eukaryota</taxon>
        <taxon>Metazoa</taxon>
        <taxon>Ecdysozoa</taxon>
        <taxon>Nematoda</taxon>
        <taxon>Chromadorea</taxon>
        <taxon>Rhabditida</taxon>
        <taxon>Spirurina</taxon>
        <taxon>Oxyuridomorpha</taxon>
        <taxon>Oxyuroidea</taxon>
        <taxon>Oxyuridae</taxon>
        <taxon>Enterobius</taxon>
    </lineage>
</organism>
<keyword evidence="2" id="KW-1185">Reference proteome</keyword>
<accession>A0A0N4USV3</accession>
<reference evidence="3" key="1">
    <citation type="submission" date="2017-02" db="UniProtKB">
        <authorList>
            <consortium name="WormBaseParasite"/>
        </authorList>
    </citation>
    <scope>IDENTIFICATION</scope>
</reference>
<gene>
    <name evidence="1" type="ORF">EVEC_LOCUS168</name>
</gene>
<dbReference type="WBParaSite" id="EVEC_0000023701-mRNA-1">
    <property type="protein sequence ID" value="EVEC_0000023701-mRNA-1"/>
    <property type="gene ID" value="EVEC_0000023701"/>
</dbReference>
<dbReference type="Proteomes" id="UP000274131">
    <property type="component" value="Unassembled WGS sequence"/>
</dbReference>
<evidence type="ECO:0000313" key="3">
    <source>
        <dbReference type="WBParaSite" id="EVEC_0000023701-mRNA-1"/>
    </source>
</evidence>
<proteinExistence type="predicted"/>
<sequence>MRKMRVSVEVLNALKMFRLDCSNEPRSREGGAMFGPSESIVGPVSECTKRLTSRKNNACLRPVAVSTEAEISAPLHNQQHTPALFVCRRNEIMGRCLACYQKAGASRSDHSRDLDLSCHRVLD</sequence>